<evidence type="ECO:0000259" key="2">
    <source>
        <dbReference type="Pfam" id="PF00857"/>
    </source>
</evidence>
<dbReference type="Gene3D" id="3.40.50.850">
    <property type="entry name" value="Isochorismatase-like"/>
    <property type="match status" value="1"/>
</dbReference>
<evidence type="ECO:0000256" key="1">
    <source>
        <dbReference type="ARBA" id="ARBA00022801"/>
    </source>
</evidence>
<dbReference type="InterPro" id="IPR036380">
    <property type="entry name" value="Isochorismatase-like_sf"/>
</dbReference>
<evidence type="ECO:0000313" key="4">
    <source>
        <dbReference type="Proteomes" id="UP000744980"/>
    </source>
</evidence>
<protein>
    <submittedName>
        <fullName evidence="3">Isochorismatase family protein</fullName>
    </submittedName>
</protein>
<dbReference type="PANTHER" id="PTHR43540:SF6">
    <property type="entry name" value="ISOCHORISMATASE-LIKE DOMAIN-CONTAINING PROTEIN"/>
    <property type="match status" value="1"/>
</dbReference>
<dbReference type="Proteomes" id="UP000744980">
    <property type="component" value="Unassembled WGS sequence"/>
</dbReference>
<organism evidence="3 4">
    <name type="scientific">Ensifer canadensis</name>
    <dbReference type="NCBI Taxonomy" id="555315"/>
    <lineage>
        <taxon>Bacteria</taxon>
        <taxon>Pseudomonadati</taxon>
        <taxon>Pseudomonadota</taxon>
        <taxon>Alphaproteobacteria</taxon>
        <taxon>Hyphomicrobiales</taxon>
        <taxon>Rhizobiaceae</taxon>
        <taxon>Sinorhizobium/Ensifer group</taxon>
        <taxon>Ensifer</taxon>
    </lineage>
</organism>
<proteinExistence type="predicted"/>
<sequence>MQRLFNEDTPWRVEWMSRVLPNVAEVSANFPDQTIFTRFIPPERAQDAPGMWAQYYAKWWMMTGEHLPRELLELPACLARLVPPARIIDKRIYSPWLEGQLHQSLQQCGVDTVVLTGGETDVCVLATVLGAVDLGYRVLVLEDAVCSGADQTHDAALRLLGERFSAQLTLCTTADFLHSKGDVRALTPPSR</sequence>
<dbReference type="InterPro" id="IPR000868">
    <property type="entry name" value="Isochorismatase-like_dom"/>
</dbReference>
<gene>
    <name evidence="3" type="ORF">GFB56_29965</name>
</gene>
<keyword evidence="4" id="KW-1185">Reference proteome</keyword>
<reference evidence="3 4" key="1">
    <citation type="submission" date="2020-01" db="EMBL/GenBank/DDBJ databases">
        <title>Draft genome assembly of Ensifer adhaerens T173.</title>
        <authorList>
            <person name="Craig J.E."/>
            <person name="Stinchcombe J.R."/>
        </authorList>
    </citation>
    <scope>NUCLEOTIDE SEQUENCE [LARGE SCALE GENOMIC DNA]</scope>
    <source>
        <strain evidence="3 4">T173</strain>
    </source>
</reference>
<dbReference type="CDD" id="cd00431">
    <property type="entry name" value="cysteine_hydrolases"/>
    <property type="match status" value="1"/>
</dbReference>
<dbReference type="SUPFAM" id="SSF52499">
    <property type="entry name" value="Isochorismatase-like hydrolases"/>
    <property type="match status" value="1"/>
</dbReference>
<dbReference type="GO" id="GO:0016787">
    <property type="term" value="F:hydrolase activity"/>
    <property type="evidence" value="ECO:0007669"/>
    <property type="project" value="UniProtKB-KW"/>
</dbReference>
<accession>A0AAW4FUH0</accession>
<evidence type="ECO:0000313" key="3">
    <source>
        <dbReference type="EMBL" id="MBM3094968.1"/>
    </source>
</evidence>
<feature type="domain" description="Isochorismatase-like" evidence="2">
    <location>
        <begin position="1"/>
        <end position="169"/>
    </location>
</feature>
<dbReference type="EMBL" id="WXFA01000035">
    <property type="protein sequence ID" value="MBM3094968.1"/>
    <property type="molecule type" value="Genomic_DNA"/>
</dbReference>
<name>A0AAW4FUH0_9HYPH</name>
<keyword evidence="1" id="KW-0378">Hydrolase</keyword>
<dbReference type="RefSeq" id="WP_203529498.1">
    <property type="nucleotide sequence ID" value="NZ_CP083373.1"/>
</dbReference>
<dbReference type="Pfam" id="PF00857">
    <property type="entry name" value="Isochorismatase"/>
    <property type="match status" value="1"/>
</dbReference>
<comment type="caution">
    <text evidence="3">The sequence shown here is derived from an EMBL/GenBank/DDBJ whole genome shotgun (WGS) entry which is preliminary data.</text>
</comment>
<dbReference type="PANTHER" id="PTHR43540">
    <property type="entry name" value="PEROXYUREIDOACRYLATE/UREIDOACRYLATE AMIDOHYDROLASE-RELATED"/>
    <property type="match status" value="1"/>
</dbReference>
<dbReference type="AlphaFoldDB" id="A0AAW4FUH0"/>
<dbReference type="InterPro" id="IPR050272">
    <property type="entry name" value="Isochorismatase-like_hydrls"/>
</dbReference>